<dbReference type="GO" id="GO:0031623">
    <property type="term" value="P:receptor internalization"/>
    <property type="evidence" value="ECO:0007669"/>
    <property type="project" value="TreeGrafter"/>
</dbReference>
<protein>
    <recommendedName>
        <fullName evidence="2">Hepatocyte growth factor-regulated tyrosine kinase substrate</fullName>
    </recommendedName>
</protein>
<evidence type="ECO:0000256" key="9">
    <source>
        <dbReference type="SAM" id="Coils"/>
    </source>
</evidence>
<evidence type="ECO:0000256" key="1">
    <source>
        <dbReference type="ARBA" id="ARBA00004496"/>
    </source>
</evidence>
<dbReference type="GO" id="GO:0043130">
    <property type="term" value="F:ubiquitin binding"/>
    <property type="evidence" value="ECO:0007669"/>
    <property type="project" value="InterPro"/>
</dbReference>
<dbReference type="Gene3D" id="1.25.40.90">
    <property type="match status" value="1"/>
</dbReference>
<dbReference type="SUPFAM" id="SSF57903">
    <property type="entry name" value="FYVE/PHD zinc finger"/>
    <property type="match status" value="1"/>
</dbReference>
<dbReference type="PIRSF" id="PIRSF036956">
    <property type="entry name" value="Hrs_Vps27"/>
    <property type="match status" value="1"/>
</dbReference>
<evidence type="ECO:0000256" key="7">
    <source>
        <dbReference type="ARBA" id="ARBA00022833"/>
    </source>
</evidence>
<evidence type="ECO:0000256" key="6">
    <source>
        <dbReference type="ARBA" id="ARBA00022771"/>
    </source>
</evidence>
<dbReference type="PROSITE" id="PS50178">
    <property type="entry name" value="ZF_FYVE"/>
    <property type="match status" value="1"/>
</dbReference>
<dbReference type="Pfam" id="PF01363">
    <property type="entry name" value="FYVE"/>
    <property type="match status" value="1"/>
</dbReference>
<feature type="compositionally biased region" description="Low complexity" evidence="10">
    <location>
        <begin position="256"/>
        <end position="266"/>
    </location>
</feature>
<feature type="domain" description="FYVE-type" evidence="11">
    <location>
        <begin position="178"/>
        <end position="238"/>
    </location>
</feature>
<dbReference type="InterPro" id="IPR003903">
    <property type="entry name" value="UIM_dom"/>
</dbReference>
<comment type="subcellular location">
    <subcellularLocation>
        <location evidence="1">Cytoplasm</location>
    </subcellularLocation>
</comment>
<keyword evidence="14" id="KW-1185">Reference proteome</keyword>
<dbReference type="Gene3D" id="1.20.5.1940">
    <property type="match status" value="1"/>
</dbReference>
<dbReference type="PROSITE" id="PS50330">
    <property type="entry name" value="UIM"/>
    <property type="match status" value="1"/>
</dbReference>
<evidence type="ECO:0000256" key="8">
    <source>
        <dbReference type="PROSITE-ProRule" id="PRU00091"/>
    </source>
</evidence>
<evidence type="ECO:0000256" key="10">
    <source>
        <dbReference type="SAM" id="MobiDB-lite"/>
    </source>
</evidence>
<dbReference type="PANTHER" id="PTHR46275">
    <property type="entry name" value="HEPATOCYTE GROWTH FACTOR-REGULATED TYROSINE KINASE SUBSTRATE"/>
    <property type="match status" value="1"/>
</dbReference>
<dbReference type="GO" id="GO:0005769">
    <property type="term" value="C:early endosome"/>
    <property type="evidence" value="ECO:0007669"/>
    <property type="project" value="TreeGrafter"/>
</dbReference>
<dbReference type="CDD" id="cd15720">
    <property type="entry name" value="FYVE_Hrs"/>
    <property type="match status" value="1"/>
</dbReference>
<feature type="coiled-coil region" evidence="9">
    <location>
        <begin position="490"/>
        <end position="557"/>
    </location>
</feature>
<evidence type="ECO:0000259" key="11">
    <source>
        <dbReference type="PROSITE" id="PS50178"/>
    </source>
</evidence>
<dbReference type="EMBL" id="CAJPVJ010000058">
    <property type="protein sequence ID" value="CAG2159900.1"/>
    <property type="molecule type" value="Genomic_DNA"/>
</dbReference>
<dbReference type="SUPFAM" id="SSF48464">
    <property type="entry name" value="ENTH/VHS domain"/>
    <property type="match status" value="1"/>
</dbReference>
<evidence type="ECO:0000313" key="14">
    <source>
        <dbReference type="Proteomes" id="UP000728032"/>
    </source>
</evidence>
<evidence type="ECO:0000256" key="2">
    <source>
        <dbReference type="ARBA" id="ARBA00015450"/>
    </source>
</evidence>
<dbReference type="SMART" id="SM00064">
    <property type="entry name" value="FYVE"/>
    <property type="match status" value="1"/>
</dbReference>
<reference evidence="13" key="1">
    <citation type="submission" date="2020-11" db="EMBL/GenBank/DDBJ databases">
        <authorList>
            <person name="Tran Van P."/>
        </authorList>
    </citation>
    <scope>NUCLEOTIDE SEQUENCE</scope>
</reference>
<dbReference type="Proteomes" id="UP000728032">
    <property type="component" value="Unassembled WGS sequence"/>
</dbReference>
<keyword evidence="5" id="KW-0479">Metal-binding</keyword>
<feature type="compositionally biased region" description="Pro residues" evidence="10">
    <location>
        <begin position="712"/>
        <end position="737"/>
    </location>
</feature>
<dbReference type="Gene3D" id="3.30.40.10">
    <property type="entry name" value="Zinc/RING finger domain, C3HC4 (zinc finger)"/>
    <property type="match status" value="1"/>
</dbReference>
<feature type="domain" description="VHS" evidence="12">
    <location>
        <begin position="33"/>
        <end position="161"/>
    </location>
</feature>
<dbReference type="CDD" id="cd22249">
    <property type="entry name" value="UDM1_RNF168_RNF169-like"/>
    <property type="match status" value="1"/>
</dbReference>
<dbReference type="OrthoDB" id="957735at2759"/>
<dbReference type="EMBL" id="OC914883">
    <property type="protein sequence ID" value="CAD7637194.1"/>
    <property type="molecule type" value="Genomic_DNA"/>
</dbReference>
<gene>
    <name evidence="13" type="ORF">ONB1V03_LOCUS669</name>
</gene>
<keyword evidence="7" id="KW-0862">Zinc</keyword>
<dbReference type="InterPro" id="IPR017455">
    <property type="entry name" value="Znf_FYVE-rel"/>
</dbReference>
<dbReference type="InterPro" id="IPR017073">
    <property type="entry name" value="HGS/VPS27"/>
</dbReference>
<evidence type="ECO:0000313" key="13">
    <source>
        <dbReference type="EMBL" id="CAD7637194.1"/>
    </source>
</evidence>
<dbReference type="FunFam" id="3.30.40.10:FF:000028">
    <property type="entry name" value="Putative hepatocyte growth factor-regulated tyrosine kinase substrate"/>
    <property type="match status" value="1"/>
</dbReference>
<dbReference type="CDD" id="cd03569">
    <property type="entry name" value="VHS_Hrs"/>
    <property type="match status" value="1"/>
</dbReference>
<dbReference type="CDD" id="cd21387">
    <property type="entry name" value="GAT_Hrs"/>
    <property type="match status" value="1"/>
</dbReference>
<proteinExistence type="predicted"/>
<dbReference type="InterPro" id="IPR008942">
    <property type="entry name" value="ENTH_VHS"/>
</dbReference>
<keyword evidence="6 8" id="KW-0863">Zinc-finger</keyword>
<dbReference type="SMART" id="SM00288">
    <property type="entry name" value="VHS"/>
    <property type="match status" value="1"/>
</dbReference>
<keyword evidence="4" id="KW-0597">Phosphoprotein</keyword>
<dbReference type="PROSITE" id="PS50179">
    <property type="entry name" value="VHS"/>
    <property type="match status" value="1"/>
</dbReference>
<feature type="compositionally biased region" description="Polar residues" evidence="10">
    <location>
        <begin position="698"/>
        <end position="708"/>
    </location>
</feature>
<dbReference type="GO" id="GO:0032456">
    <property type="term" value="P:endocytic recycling"/>
    <property type="evidence" value="ECO:0007669"/>
    <property type="project" value="TreeGrafter"/>
</dbReference>
<feature type="compositionally biased region" description="Polar residues" evidence="10">
    <location>
        <begin position="575"/>
        <end position="584"/>
    </location>
</feature>
<dbReference type="InterPro" id="IPR011011">
    <property type="entry name" value="Znf_FYVE_PHD"/>
</dbReference>
<evidence type="ECO:0000259" key="12">
    <source>
        <dbReference type="PROSITE" id="PS50179"/>
    </source>
</evidence>
<feature type="compositionally biased region" description="Low complexity" evidence="10">
    <location>
        <begin position="585"/>
        <end position="595"/>
    </location>
</feature>
<feature type="compositionally biased region" description="Low complexity" evidence="10">
    <location>
        <begin position="289"/>
        <end position="298"/>
    </location>
</feature>
<dbReference type="GO" id="GO:0035091">
    <property type="term" value="F:phosphatidylinositol binding"/>
    <property type="evidence" value="ECO:0007669"/>
    <property type="project" value="InterPro"/>
</dbReference>
<dbReference type="Pfam" id="PF00790">
    <property type="entry name" value="VHS"/>
    <property type="match status" value="1"/>
</dbReference>
<dbReference type="InterPro" id="IPR000306">
    <property type="entry name" value="Znf_FYVE"/>
</dbReference>
<feature type="region of interest" description="Disordered" evidence="10">
    <location>
        <begin position="648"/>
        <end position="744"/>
    </location>
</feature>
<dbReference type="InterPro" id="IPR002014">
    <property type="entry name" value="VHS_dom"/>
</dbReference>
<evidence type="ECO:0000256" key="5">
    <source>
        <dbReference type="ARBA" id="ARBA00022723"/>
    </source>
</evidence>
<evidence type="ECO:0000256" key="3">
    <source>
        <dbReference type="ARBA" id="ARBA00022490"/>
    </source>
</evidence>
<sequence length="744" mass="83611">MFKSANFDKLLGNPLSGGIDWDLMIVMLTTDRATSLTNLEPDWNAILQICDTIRQNDVQPKYAVNAIKKKLYATNPNVELLALQVLESCVKNCGTTFHVEVTSKAFMEELRDIVKMSSDTKVRDEVLKLIQVWAHAFRNDPTHRAVADTVNLMKIEGYKFPVLKESDAMFAADSAPDWADGECCNRCRTQFSLVQRKHHCRNCGQIFCQKCSAKISTIPKYGIEKEVRVCDDCYDKLNKSGKPAADQTAVKGVSGGSSAESSPYSGVKAKSENPNQKSEREIQEEEELQLALALSQSEAESKEQEKRRRSLSATTPYNYEFTGLGGNTPAPKPSSLKTSASPKKLEKSVSNPEVSDPELSRYLNRDYWESRVNYNMDDLEAIRPTPSAPQPQPILNLKRVNMTANMSPDVSKPKEKMENGIESEMESFLISLKSAIEIFVNRINSNQLRGRPIANDSAVQSLFMNITNMHSSLLGYIQQQDDSRAHFEGLQDKLGQIRDARAALDALREEHREQMRREAEEAELLRQQQMAQKLDIMRKKKQEYLQYQREIALQRMQEQEREMMLRQEQQKYMWQHQQPVPQSIPQQTQVHQPVPQQAPPPPQQQQVWPSVPTGQPVTSSYGPYPTTGAPVTTAPVGVHYGVIQTNAAPNPQMYGQPTPHAVQYPPQPLAQQQPPPHSPHAGAIPPPQPNLNAYDMQRMTNALPQQMQGPVMAPPPALPPQQQPMHSPTPQPQPVPEAPLISFD</sequence>
<dbReference type="PANTHER" id="PTHR46275:SF1">
    <property type="entry name" value="HEPATOCYTE GROWTH FACTOR-REGULATED TYROSINE KINASE SUBSTRATE"/>
    <property type="match status" value="1"/>
</dbReference>
<dbReference type="Pfam" id="PF12210">
    <property type="entry name" value="Hrs_helical"/>
    <property type="match status" value="1"/>
</dbReference>
<evidence type="ECO:0000256" key="4">
    <source>
        <dbReference type="ARBA" id="ARBA00022553"/>
    </source>
</evidence>
<dbReference type="GO" id="GO:0008270">
    <property type="term" value="F:zinc ion binding"/>
    <property type="evidence" value="ECO:0007669"/>
    <property type="project" value="UniProtKB-KW"/>
</dbReference>
<dbReference type="AlphaFoldDB" id="A0A7R9Q9F0"/>
<keyword evidence="3" id="KW-0963">Cytoplasm</keyword>
<dbReference type="InterPro" id="IPR024641">
    <property type="entry name" value="HRS_helical"/>
</dbReference>
<feature type="region of interest" description="Disordered" evidence="10">
    <location>
        <begin position="240"/>
        <end position="357"/>
    </location>
</feature>
<keyword evidence="9" id="KW-0175">Coiled coil</keyword>
<dbReference type="InterPro" id="IPR013083">
    <property type="entry name" value="Znf_RING/FYVE/PHD"/>
</dbReference>
<organism evidence="13">
    <name type="scientific">Oppiella nova</name>
    <dbReference type="NCBI Taxonomy" id="334625"/>
    <lineage>
        <taxon>Eukaryota</taxon>
        <taxon>Metazoa</taxon>
        <taxon>Ecdysozoa</taxon>
        <taxon>Arthropoda</taxon>
        <taxon>Chelicerata</taxon>
        <taxon>Arachnida</taxon>
        <taxon>Acari</taxon>
        <taxon>Acariformes</taxon>
        <taxon>Sarcoptiformes</taxon>
        <taxon>Oribatida</taxon>
        <taxon>Brachypylina</taxon>
        <taxon>Oppioidea</taxon>
        <taxon>Oppiidae</taxon>
        <taxon>Oppiella</taxon>
    </lineage>
</organism>
<accession>A0A7R9Q9F0</accession>
<feature type="region of interest" description="Disordered" evidence="10">
    <location>
        <begin position="572"/>
        <end position="626"/>
    </location>
</feature>
<name>A0A7R9Q9F0_9ACAR</name>
<feature type="compositionally biased region" description="Pro residues" evidence="10">
    <location>
        <begin position="665"/>
        <end position="689"/>
    </location>
</feature>